<gene>
    <name evidence="2" type="primary">LOC119638036</name>
</gene>
<evidence type="ECO:0000313" key="1">
    <source>
        <dbReference type="Proteomes" id="UP000092443"/>
    </source>
</evidence>
<dbReference type="KEGG" id="gfs:119638036"/>
<dbReference type="GeneID" id="119638036"/>
<dbReference type="AlphaFoldDB" id="A0A9C5Z009"/>
<dbReference type="Proteomes" id="UP000092443">
    <property type="component" value="Unplaced"/>
</dbReference>
<organism evidence="1 2">
    <name type="scientific">Glossina fuscipes</name>
    <dbReference type="NCBI Taxonomy" id="7396"/>
    <lineage>
        <taxon>Eukaryota</taxon>
        <taxon>Metazoa</taxon>
        <taxon>Ecdysozoa</taxon>
        <taxon>Arthropoda</taxon>
        <taxon>Hexapoda</taxon>
        <taxon>Insecta</taxon>
        <taxon>Pterygota</taxon>
        <taxon>Neoptera</taxon>
        <taxon>Endopterygota</taxon>
        <taxon>Diptera</taxon>
        <taxon>Brachycera</taxon>
        <taxon>Muscomorpha</taxon>
        <taxon>Hippoboscoidea</taxon>
        <taxon>Glossinidae</taxon>
        <taxon>Glossina</taxon>
    </lineage>
</organism>
<name>A0A9C5Z009_9MUSC</name>
<protein>
    <submittedName>
        <fullName evidence="2">Uncharacterized protein LOC119638036 isoform X1</fullName>
    </submittedName>
</protein>
<reference evidence="2" key="1">
    <citation type="submission" date="2025-08" db="UniProtKB">
        <authorList>
            <consortium name="RefSeq"/>
        </authorList>
    </citation>
    <scope>IDENTIFICATION</scope>
    <source>
        <tissue evidence="2">Whole body pupa</tissue>
    </source>
</reference>
<evidence type="ECO:0000313" key="2">
    <source>
        <dbReference type="RefSeq" id="XP_037890548.1"/>
    </source>
</evidence>
<proteinExistence type="predicted"/>
<keyword evidence="1" id="KW-1185">Reference proteome</keyword>
<accession>A0A9C5Z009</accession>
<sequence length="172" mass="20471">MDGWTDEYMSLLIMGLTRIKRRQKLYSTHCERNCIRSSIKDGLERKKLPLRLTRFFTDDHVERESKNACMHCLRTANTFFCKVFIQSNRVDKYKSNNNNKSKKIEPDNINLIARRTSRPVIYDSQLVISSCKPLLPNINGTWWWWAIWMPIKLNLQIDNLKMTSAPRILRYT</sequence>
<dbReference type="RefSeq" id="XP_037890548.1">
    <property type="nucleotide sequence ID" value="XM_038034620.1"/>
</dbReference>